<comment type="caution">
    <text evidence="3">The sequence shown here is derived from an EMBL/GenBank/DDBJ whole genome shotgun (WGS) entry which is preliminary data.</text>
</comment>
<dbReference type="Proteomes" id="UP000284531">
    <property type="component" value="Unassembled WGS sequence"/>
</dbReference>
<accession>A0A419WWJ8</accession>
<evidence type="ECO:0000313" key="3">
    <source>
        <dbReference type="EMBL" id="RKD99827.1"/>
    </source>
</evidence>
<dbReference type="EMBL" id="RAPQ01000010">
    <property type="protein sequence ID" value="RKD99827.1"/>
    <property type="molecule type" value="Genomic_DNA"/>
</dbReference>
<dbReference type="PROSITE" id="PS51257">
    <property type="entry name" value="PROKAR_LIPOPROTEIN"/>
    <property type="match status" value="1"/>
</dbReference>
<proteinExistence type="predicted"/>
<dbReference type="InterPro" id="IPR021862">
    <property type="entry name" value="DUF3472"/>
</dbReference>
<sequence>MRAQSLNKSKMLKQFLSLLIFGSCIVASISACGKSSDGEEAKPTSVNYTVSVPVAGNSWVINQTNLNSEMITENGVSNWNNKESVIRTWFWVEQAGEIQLGVRAKNTNGESKVEFSFNNESKEIKLSKSNFSKLDVGSFTVAEPGYYHVDVKGVEKSGTTFGTFTDILIGGEVSSKPVICVKDDFYWGRRGPSVHLAYKVPNTVENVEWFYNEVTVPAGQDVVGSYFMANGFAEGYFGIQVNSETERRILFSVWSPYQTDDPNSIPEEYRIKLLKKGDGVTTGKFGNEGSGGQSYKVYNWKADNTYKFLLKGLPSDNNCTDYTAWFYAPEKGEWELIASFKRPKTSTYLKRPHSFLENFITEMGPFDRKAYYTNQWVVDENGIWYELNEAKFTADATARKDARRDYAGGEENGKFYLRNCGFFSDRVAFDTDFIRQKTQTQPNIDFTKLP</sequence>
<name>A0A419WWJ8_9BACT</name>
<dbReference type="InterPro" id="IPR031712">
    <property type="entry name" value="DUF5077"/>
</dbReference>
<evidence type="ECO:0000259" key="2">
    <source>
        <dbReference type="Pfam" id="PF16871"/>
    </source>
</evidence>
<protein>
    <submittedName>
        <fullName evidence="3">Uncharacterized protein DUF5077</fullName>
    </submittedName>
</protein>
<feature type="chain" id="PRO_5019105362" evidence="1">
    <location>
        <begin position="32"/>
        <end position="450"/>
    </location>
</feature>
<evidence type="ECO:0000256" key="1">
    <source>
        <dbReference type="SAM" id="SignalP"/>
    </source>
</evidence>
<keyword evidence="4" id="KW-1185">Reference proteome</keyword>
<gene>
    <name evidence="3" type="ORF">BXY64_2808</name>
</gene>
<feature type="signal peptide" evidence="1">
    <location>
        <begin position="1"/>
        <end position="31"/>
    </location>
</feature>
<keyword evidence="1" id="KW-0732">Signal</keyword>
<dbReference type="AlphaFoldDB" id="A0A419WWJ8"/>
<dbReference type="Pfam" id="PF16871">
    <property type="entry name" value="DUF5077"/>
    <property type="match status" value="1"/>
</dbReference>
<dbReference type="Pfam" id="PF11958">
    <property type="entry name" value="DUF3472"/>
    <property type="match status" value="1"/>
</dbReference>
<organism evidence="3 4">
    <name type="scientific">Marinifilum flexuosum</name>
    <dbReference type="NCBI Taxonomy" id="1117708"/>
    <lineage>
        <taxon>Bacteria</taxon>
        <taxon>Pseudomonadati</taxon>
        <taxon>Bacteroidota</taxon>
        <taxon>Bacteroidia</taxon>
        <taxon>Marinilabiliales</taxon>
        <taxon>Marinifilaceae</taxon>
    </lineage>
</organism>
<dbReference type="OrthoDB" id="6014523at2"/>
<reference evidence="3 4" key="1">
    <citation type="submission" date="2018-09" db="EMBL/GenBank/DDBJ databases">
        <title>Genomic Encyclopedia of Archaeal and Bacterial Type Strains, Phase II (KMG-II): from individual species to whole genera.</title>
        <authorList>
            <person name="Goeker M."/>
        </authorList>
    </citation>
    <scope>NUCLEOTIDE SEQUENCE [LARGE SCALE GENOMIC DNA]</scope>
    <source>
        <strain evidence="3 4">DSM 21950</strain>
    </source>
</reference>
<feature type="domain" description="DUF5077" evidence="2">
    <location>
        <begin position="52"/>
        <end position="172"/>
    </location>
</feature>
<evidence type="ECO:0000313" key="4">
    <source>
        <dbReference type="Proteomes" id="UP000284531"/>
    </source>
</evidence>